<dbReference type="FunFam" id="3.20.20.100:FF:000015">
    <property type="entry name" value="Oxidoreductase, aldo/keto reductase family"/>
    <property type="match status" value="1"/>
</dbReference>
<sequence length="274" mass="31826">MKLRNGNEIPDIGFGTWKTPNDEIALKAVQCAIDCGYRHIDGAYIYKNEEMIGKAIRNCGIKREELFITNKVWNSQRGYQSTLQALDRSLETMGLDYFDLYLIHWPANSLMYENPVEVNRQTWQAMIDAYKQGKVKAIGVSNFRIHHLEQIMDMEIIPMVNQIKYHPGLLQKEVVDYCKENDILVEAYSPLARSALLDNDIINELAQKYHKTPSQICLRYIYQNDILPLPKSVTPSRIQENINIFDFEIGKADMDRLDALKVDYELQDPDTMER</sequence>
<evidence type="ECO:0000256" key="2">
    <source>
        <dbReference type="ARBA" id="ARBA00022857"/>
    </source>
</evidence>
<dbReference type="PROSITE" id="PS00798">
    <property type="entry name" value="ALDOKETO_REDUCTASE_1"/>
    <property type="match status" value="1"/>
</dbReference>
<comment type="caution">
    <text evidence="8">The sequence shown here is derived from an EMBL/GenBank/DDBJ whole genome shotgun (WGS) entry which is preliminary data.</text>
</comment>
<dbReference type="PRINTS" id="PR00069">
    <property type="entry name" value="ALDKETRDTASE"/>
</dbReference>
<dbReference type="Gene3D" id="3.20.20.100">
    <property type="entry name" value="NADP-dependent oxidoreductase domain"/>
    <property type="match status" value="1"/>
</dbReference>
<reference evidence="8 9" key="1">
    <citation type="submission" date="2019-08" db="EMBL/GenBank/DDBJ databases">
        <title>In-depth cultivation of the pig gut microbiome towards novel bacterial diversity and tailored functional studies.</title>
        <authorList>
            <person name="Wylensek D."/>
            <person name="Hitch T.C.A."/>
            <person name="Clavel T."/>
        </authorList>
    </citation>
    <scope>NUCLEOTIDE SEQUENCE [LARGE SCALE GENOMIC DNA]</scope>
    <source>
        <strain evidence="8 9">LKV-178-WT-2G</strain>
    </source>
</reference>
<name>A0A7X2N4J8_9FIRM</name>
<dbReference type="PROSITE" id="PS00062">
    <property type="entry name" value="ALDOKETO_REDUCTASE_2"/>
    <property type="match status" value="1"/>
</dbReference>
<dbReference type="Proteomes" id="UP000470082">
    <property type="component" value="Unassembled WGS sequence"/>
</dbReference>
<keyword evidence="2" id="KW-0521">NADP</keyword>
<dbReference type="PROSITE" id="PS00063">
    <property type="entry name" value="ALDOKETO_REDUCTASE_3"/>
    <property type="match status" value="1"/>
</dbReference>
<dbReference type="InterPro" id="IPR023210">
    <property type="entry name" value="NADP_OxRdtase_dom"/>
</dbReference>
<dbReference type="SUPFAM" id="SSF51430">
    <property type="entry name" value="NAD(P)-linked oxidoreductase"/>
    <property type="match status" value="1"/>
</dbReference>
<feature type="active site" description="Proton donor" evidence="4">
    <location>
        <position position="46"/>
    </location>
</feature>
<comment type="similarity">
    <text evidence="1">Belongs to the aldo/keto reductase family.</text>
</comment>
<gene>
    <name evidence="8" type="ORF">FYJ50_09745</name>
</gene>
<feature type="domain" description="NADP-dependent oxidoreductase" evidence="7">
    <location>
        <begin position="12"/>
        <end position="260"/>
    </location>
</feature>
<evidence type="ECO:0000256" key="6">
    <source>
        <dbReference type="PIRSR" id="PIRSR000097-3"/>
    </source>
</evidence>
<dbReference type="RefSeq" id="WP_154461497.1">
    <property type="nucleotide sequence ID" value="NZ_VUMM01000029.1"/>
</dbReference>
<dbReference type="EMBL" id="VUMM01000029">
    <property type="protein sequence ID" value="MSS02365.1"/>
    <property type="molecule type" value="Genomic_DNA"/>
</dbReference>
<dbReference type="PIRSF" id="PIRSF000097">
    <property type="entry name" value="AKR"/>
    <property type="match status" value="1"/>
</dbReference>
<evidence type="ECO:0000259" key="7">
    <source>
        <dbReference type="Pfam" id="PF00248"/>
    </source>
</evidence>
<evidence type="ECO:0000313" key="8">
    <source>
        <dbReference type="EMBL" id="MSS02365.1"/>
    </source>
</evidence>
<organism evidence="8 9">
    <name type="scientific">Floccifex porci</name>
    <dbReference type="NCBI Taxonomy" id="2606629"/>
    <lineage>
        <taxon>Bacteria</taxon>
        <taxon>Bacillati</taxon>
        <taxon>Bacillota</taxon>
        <taxon>Erysipelotrichia</taxon>
        <taxon>Erysipelotrichales</taxon>
        <taxon>Erysipelotrichaceae</taxon>
        <taxon>Floccifex</taxon>
    </lineage>
</organism>
<dbReference type="Pfam" id="PF00248">
    <property type="entry name" value="Aldo_ket_red"/>
    <property type="match status" value="1"/>
</dbReference>
<keyword evidence="9" id="KW-1185">Reference proteome</keyword>
<feature type="binding site" evidence="5">
    <location>
        <position position="104"/>
    </location>
    <ligand>
        <name>substrate</name>
    </ligand>
</feature>
<evidence type="ECO:0000256" key="5">
    <source>
        <dbReference type="PIRSR" id="PIRSR000097-2"/>
    </source>
</evidence>
<protein>
    <submittedName>
        <fullName evidence="8">Aldo/keto reductase</fullName>
    </submittedName>
</protein>
<proteinExistence type="inferred from homology"/>
<dbReference type="PANTHER" id="PTHR43827">
    <property type="entry name" value="2,5-DIKETO-D-GLUCONIC ACID REDUCTASE"/>
    <property type="match status" value="1"/>
</dbReference>
<dbReference type="InterPro" id="IPR018170">
    <property type="entry name" value="Aldo/ket_reductase_CS"/>
</dbReference>
<feature type="site" description="Lowers pKa of active site Tyr" evidence="6">
    <location>
        <position position="71"/>
    </location>
</feature>
<dbReference type="PANTHER" id="PTHR43827:SF3">
    <property type="entry name" value="NADP-DEPENDENT OXIDOREDUCTASE DOMAIN-CONTAINING PROTEIN"/>
    <property type="match status" value="1"/>
</dbReference>
<keyword evidence="3" id="KW-0560">Oxidoreductase</keyword>
<evidence type="ECO:0000256" key="1">
    <source>
        <dbReference type="ARBA" id="ARBA00007905"/>
    </source>
</evidence>
<dbReference type="InterPro" id="IPR020471">
    <property type="entry name" value="AKR"/>
</dbReference>
<accession>A0A7X2N4J8</accession>
<evidence type="ECO:0000256" key="4">
    <source>
        <dbReference type="PIRSR" id="PIRSR000097-1"/>
    </source>
</evidence>
<dbReference type="CDD" id="cd19071">
    <property type="entry name" value="AKR_AKR1-5-like"/>
    <property type="match status" value="1"/>
</dbReference>
<evidence type="ECO:0000313" key="9">
    <source>
        <dbReference type="Proteomes" id="UP000470082"/>
    </source>
</evidence>
<evidence type="ECO:0000256" key="3">
    <source>
        <dbReference type="ARBA" id="ARBA00023002"/>
    </source>
</evidence>
<dbReference type="GO" id="GO:0016616">
    <property type="term" value="F:oxidoreductase activity, acting on the CH-OH group of donors, NAD or NADP as acceptor"/>
    <property type="evidence" value="ECO:0007669"/>
    <property type="project" value="UniProtKB-ARBA"/>
</dbReference>
<dbReference type="AlphaFoldDB" id="A0A7X2N4J8"/>
<dbReference type="InterPro" id="IPR036812">
    <property type="entry name" value="NAD(P)_OxRdtase_dom_sf"/>
</dbReference>